<keyword evidence="5" id="KW-0012">Acyltransferase</keyword>
<gene>
    <name evidence="7" type="ORF">M569_09833</name>
</gene>
<dbReference type="PANTHER" id="PTHR12497">
    <property type="entry name" value="TAZ PROTEIN TAFAZZIN"/>
    <property type="match status" value="1"/>
</dbReference>
<keyword evidence="4" id="KW-0472">Membrane</keyword>
<dbReference type="EMBL" id="AUSU01004514">
    <property type="protein sequence ID" value="EPS64945.1"/>
    <property type="molecule type" value="Genomic_DNA"/>
</dbReference>
<proteinExistence type="inferred from homology"/>
<accession>S8CDM7</accession>
<dbReference type="GO" id="GO:0008374">
    <property type="term" value="F:O-acyltransferase activity"/>
    <property type="evidence" value="ECO:0007669"/>
    <property type="project" value="TreeGrafter"/>
</dbReference>
<sequence length="170" mass="19215">MAVGRWIECRVGLLEEGAKSLKLQLRERFRVAVVGYQSRRISKPIACSGCFSIARWILQFSYLRRQSLASTTAFYRKRVSNDFDEGDESPMTRILQSIAVPVLGNFCHVFMHGLNRVQIYGAEKLQDAIRNRSKTTPLITVNNHVASMDDPLIIASLLPPSMMLDANSLR</sequence>
<comment type="similarity">
    <text evidence="6">Belongs to the taffazin family.</text>
</comment>
<reference evidence="7 8" key="1">
    <citation type="journal article" date="2013" name="BMC Genomics">
        <title>The miniature genome of a carnivorous plant Genlisea aurea contains a low number of genes and short non-coding sequences.</title>
        <authorList>
            <person name="Leushkin E.V."/>
            <person name="Sutormin R.A."/>
            <person name="Nabieva E.R."/>
            <person name="Penin A.A."/>
            <person name="Kondrashov A.S."/>
            <person name="Logacheva M.D."/>
        </authorList>
    </citation>
    <scope>NUCLEOTIDE SEQUENCE [LARGE SCALE GENOMIC DNA]</scope>
</reference>
<name>S8CDM7_9LAMI</name>
<protein>
    <recommendedName>
        <fullName evidence="6">Tafazzin family protein</fullName>
    </recommendedName>
</protein>
<evidence type="ECO:0000256" key="2">
    <source>
        <dbReference type="ARBA" id="ARBA00022679"/>
    </source>
</evidence>
<dbReference type="InterPro" id="IPR000872">
    <property type="entry name" value="Tafazzin"/>
</dbReference>
<evidence type="ECO:0000256" key="3">
    <source>
        <dbReference type="ARBA" id="ARBA00023098"/>
    </source>
</evidence>
<dbReference type="GO" id="GO:0016020">
    <property type="term" value="C:membrane"/>
    <property type="evidence" value="ECO:0007669"/>
    <property type="project" value="UniProtKB-SubCell"/>
</dbReference>
<evidence type="ECO:0000256" key="5">
    <source>
        <dbReference type="ARBA" id="ARBA00023315"/>
    </source>
</evidence>
<evidence type="ECO:0000256" key="1">
    <source>
        <dbReference type="ARBA" id="ARBA00004170"/>
    </source>
</evidence>
<dbReference type="GO" id="GO:0006644">
    <property type="term" value="P:phospholipid metabolic process"/>
    <property type="evidence" value="ECO:0007669"/>
    <property type="project" value="InterPro"/>
</dbReference>
<keyword evidence="3" id="KW-0443">Lipid metabolism</keyword>
<keyword evidence="2" id="KW-0808">Transferase</keyword>
<dbReference type="AlphaFoldDB" id="S8CDM7"/>
<keyword evidence="8" id="KW-1185">Reference proteome</keyword>
<evidence type="ECO:0000256" key="4">
    <source>
        <dbReference type="ARBA" id="ARBA00023136"/>
    </source>
</evidence>
<organism evidence="7 8">
    <name type="scientific">Genlisea aurea</name>
    <dbReference type="NCBI Taxonomy" id="192259"/>
    <lineage>
        <taxon>Eukaryota</taxon>
        <taxon>Viridiplantae</taxon>
        <taxon>Streptophyta</taxon>
        <taxon>Embryophyta</taxon>
        <taxon>Tracheophyta</taxon>
        <taxon>Spermatophyta</taxon>
        <taxon>Magnoliopsida</taxon>
        <taxon>eudicotyledons</taxon>
        <taxon>Gunneridae</taxon>
        <taxon>Pentapetalae</taxon>
        <taxon>asterids</taxon>
        <taxon>lamiids</taxon>
        <taxon>Lamiales</taxon>
        <taxon>Lentibulariaceae</taxon>
        <taxon>Genlisea</taxon>
    </lineage>
</organism>
<dbReference type="Proteomes" id="UP000015453">
    <property type="component" value="Unassembled WGS sequence"/>
</dbReference>
<evidence type="ECO:0000313" key="8">
    <source>
        <dbReference type="Proteomes" id="UP000015453"/>
    </source>
</evidence>
<evidence type="ECO:0000313" key="7">
    <source>
        <dbReference type="EMBL" id="EPS64945.1"/>
    </source>
</evidence>
<comment type="caution">
    <text evidence="7">The sequence shown here is derived from an EMBL/GenBank/DDBJ whole genome shotgun (WGS) entry which is preliminary data.</text>
</comment>
<dbReference type="PANTHER" id="PTHR12497:SF0">
    <property type="entry name" value="TAFAZZIN"/>
    <property type="match status" value="1"/>
</dbReference>
<evidence type="ECO:0000256" key="6">
    <source>
        <dbReference type="RuleBase" id="RU365062"/>
    </source>
</evidence>
<comment type="subcellular location">
    <subcellularLocation>
        <location evidence="1">Membrane</location>
        <topology evidence="1">Peripheral membrane protein</topology>
    </subcellularLocation>
</comment>
<dbReference type="OrthoDB" id="193467at2759"/>